<dbReference type="Gene3D" id="1.10.1200.10">
    <property type="entry name" value="ACP-like"/>
    <property type="match status" value="1"/>
</dbReference>
<dbReference type="InterPro" id="IPR020806">
    <property type="entry name" value="PKS_PP-bd"/>
</dbReference>
<dbReference type="PROSITE" id="PS00012">
    <property type="entry name" value="PHOSPHOPANTETHEINE"/>
    <property type="match status" value="1"/>
</dbReference>
<gene>
    <name evidence="4" type="ORF">F6X54_11570</name>
</gene>
<dbReference type="Proteomes" id="UP000471364">
    <property type="component" value="Unassembled WGS sequence"/>
</dbReference>
<keyword evidence="5" id="KW-1185">Reference proteome</keyword>
<evidence type="ECO:0000256" key="2">
    <source>
        <dbReference type="ARBA" id="ARBA00022553"/>
    </source>
</evidence>
<keyword evidence="1" id="KW-0596">Phosphopantetheine</keyword>
<dbReference type="InterPro" id="IPR006162">
    <property type="entry name" value="Ppantetheine_attach_site"/>
</dbReference>
<dbReference type="RefSeq" id="WP_030275178.1">
    <property type="nucleotide sequence ID" value="NZ_CP084582.1"/>
</dbReference>
<sequence>MSQSVRLSVPDLMTILATCAGAAEPVDAAAEDLGEVPLADLGYDSLALLEASSAVERRFGISLPEEEVAEVRTLNQLGDLVNDRLAQVR</sequence>
<feature type="domain" description="Carrier" evidence="3">
    <location>
        <begin position="10"/>
        <end position="85"/>
    </location>
</feature>
<organism evidence="4 5">
    <name type="scientific">Micromonospora aurantiaca</name>
    <name type="common">nom. illeg.</name>
    <dbReference type="NCBI Taxonomy" id="47850"/>
    <lineage>
        <taxon>Bacteria</taxon>
        <taxon>Bacillati</taxon>
        <taxon>Actinomycetota</taxon>
        <taxon>Actinomycetes</taxon>
        <taxon>Micromonosporales</taxon>
        <taxon>Micromonosporaceae</taxon>
        <taxon>Micromonospora</taxon>
    </lineage>
</organism>
<dbReference type="Pfam" id="PF00550">
    <property type="entry name" value="PP-binding"/>
    <property type="match status" value="1"/>
</dbReference>
<comment type="caution">
    <text evidence="4">The sequence shown here is derived from an EMBL/GenBank/DDBJ whole genome shotgun (WGS) entry which is preliminary data.</text>
</comment>
<name>A0ABQ6UIX5_9ACTN</name>
<accession>A0ABQ6UIX5</accession>
<dbReference type="InterPro" id="IPR009081">
    <property type="entry name" value="PP-bd_ACP"/>
</dbReference>
<dbReference type="InterPro" id="IPR036736">
    <property type="entry name" value="ACP-like_sf"/>
</dbReference>
<evidence type="ECO:0000313" key="5">
    <source>
        <dbReference type="Proteomes" id="UP000471364"/>
    </source>
</evidence>
<proteinExistence type="predicted"/>
<dbReference type="EMBL" id="WAAR01000041">
    <property type="protein sequence ID" value="KAB1116492.1"/>
    <property type="molecule type" value="Genomic_DNA"/>
</dbReference>
<keyword evidence="2" id="KW-0597">Phosphoprotein</keyword>
<reference evidence="4 5" key="1">
    <citation type="submission" date="2019-09" db="EMBL/GenBank/DDBJ databases">
        <title>High taxonomic diversity of Micromonospora strains isolated from Medicago sativa nodules in different geographical locations.</title>
        <authorList>
            <person name="Martinez-Hidalgo P."/>
            <person name="Flores-Felix J.D."/>
            <person name="Velazquez E."/>
            <person name="Brau L."/>
            <person name="Trujillo M.E."/>
            <person name="Martinez-Molina E."/>
        </authorList>
    </citation>
    <scope>NUCLEOTIDE SEQUENCE [LARGE SCALE GENOMIC DNA]</scope>
    <source>
        <strain evidence="4 5">ALFB5</strain>
    </source>
</reference>
<dbReference type="SUPFAM" id="SSF47336">
    <property type="entry name" value="ACP-like"/>
    <property type="match status" value="1"/>
</dbReference>
<evidence type="ECO:0000256" key="1">
    <source>
        <dbReference type="ARBA" id="ARBA00022450"/>
    </source>
</evidence>
<evidence type="ECO:0000313" key="4">
    <source>
        <dbReference type="EMBL" id="KAB1116492.1"/>
    </source>
</evidence>
<dbReference type="SMART" id="SM00823">
    <property type="entry name" value="PKS_PP"/>
    <property type="match status" value="1"/>
</dbReference>
<evidence type="ECO:0000259" key="3">
    <source>
        <dbReference type="PROSITE" id="PS50075"/>
    </source>
</evidence>
<protein>
    <submittedName>
        <fullName evidence="4">Acyl carrier protein</fullName>
    </submittedName>
</protein>
<dbReference type="PROSITE" id="PS50075">
    <property type="entry name" value="CARRIER"/>
    <property type="match status" value="1"/>
</dbReference>